<comment type="caution">
    <text evidence="4">The sequence shown here is derived from an EMBL/GenBank/DDBJ whole genome shotgun (WGS) entry which is preliminary data.</text>
</comment>
<dbReference type="PANTHER" id="PTHR43039">
    <property type="entry name" value="ESTERASE-RELATED"/>
    <property type="match status" value="1"/>
</dbReference>
<keyword evidence="2 4" id="KW-0378">Hydrolase</keyword>
<dbReference type="GO" id="GO:0016746">
    <property type="term" value="F:acyltransferase activity"/>
    <property type="evidence" value="ECO:0007669"/>
    <property type="project" value="UniProtKB-KW"/>
</dbReference>
<organism evidence="4 5">
    <name type="scientific">Handroanthus impetiginosus</name>
    <dbReference type="NCBI Taxonomy" id="429701"/>
    <lineage>
        <taxon>Eukaryota</taxon>
        <taxon>Viridiplantae</taxon>
        <taxon>Streptophyta</taxon>
        <taxon>Embryophyta</taxon>
        <taxon>Tracheophyta</taxon>
        <taxon>Spermatophyta</taxon>
        <taxon>Magnoliopsida</taxon>
        <taxon>eudicotyledons</taxon>
        <taxon>Gunneridae</taxon>
        <taxon>Pentapetalae</taxon>
        <taxon>asterids</taxon>
        <taxon>lamiids</taxon>
        <taxon>Lamiales</taxon>
        <taxon>Bignoniaceae</taxon>
        <taxon>Crescentiina</taxon>
        <taxon>Tabebuia alliance</taxon>
        <taxon>Handroanthus</taxon>
    </lineage>
</organism>
<dbReference type="OrthoDB" id="408373at2759"/>
<dbReference type="Proteomes" id="UP000231279">
    <property type="component" value="Unassembled WGS sequence"/>
</dbReference>
<dbReference type="AlphaFoldDB" id="A0A2G9HSD3"/>
<comment type="similarity">
    <text evidence="1">Belongs to the AB hydrolase superfamily.</text>
</comment>
<name>A0A2G9HSD3_9LAMI</name>
<dbReference type="FunFam" id="3.40.50.1820:FF:000042">
    <property type="entry name" value="probable strigolactone esterase DAD2"/>
    <property type="match status" value="1"/>
</dbReference>
<evidence type="ECO:0000313" key="4">
    <source>
        <dbReference type="EMBL" id="PIN20427.1"/>
    </source>
</evidence>
<dbReference type="InterPro" id="IPR029058">
    <property type="entry name" value="AB_hydrolase_fold"/>
</dbReference>
<accession>A0A2G9HSD3</accession>
<dbReference type="InterPro" id="IPR000073">
    <property type="entry name" value="AB_hydrolase_1"/>
</dbReference>
<feature type="domain" description="AB hydrolase-1" evidence="3">
    <location>
        <begin position="28"/>
        <end position="258"/>
    </location>
</feature>
<dbReference type="EMBL" id="NKXS01001132">
    <property type="protein sequence ID" value="PIN20427.1"/>
    <property type="molecule type" value="Genomic_DNA"/>
</dbReference>
<dbReference type="STRING" id="429701.A0A2G9HSD3"/>
<proteinExistence type="inferred from homology"/>
<evidence type="ECO:0000256" key="2">
    <source>
        <dbReference type="ARBA" id="ARBA00022801"/>
    </source>
</evidence>
<keyword evidence="4" id="KW-0012">Acyltransferase</keyword>
<dbReference type="SUPFAM" id="SSF53474">
    <property type="entry name" value="alpha/beta-Hydrolases"/>
    <property type="match status" value="1"/>
</dbReference>
<gene>
    <name evidence="4" type="ORF">CDL12_06897</name>
</gene>
<reference evidence="5" key="1">
    <citation type="journal article" date="2018" name="Gigascience">
        <title>Genome assembly of the Pink Ipe (Handroanthus impetiginosus, Bignoniaceae), a highly valued, ecologically keystone Neotropical timber forest tree.</title>
        <authorList>
            <person name="Silva-Junior O.B."/>
            <person name="Grattapaglia D."/>
            <person name="Novaes E."/>
            <person name="Collevatti R.G."/>
        </authorList>
    </citation>
    <scope>NUCLEOTIDE SEQUENCE [LARGE SCALE GENOMIC DNA]</scope>
    <source>
        <strain evidence="5">cv. UFG-1</strain>
    </source>
</reference>
<evidence type="ECO:0000259" key="3">
    <source>
        <dbReference type="Pfam" id="PF00561"/>
    </source>
</evidence>
<evidence type="ECO:0000313" key="5">
    <source>
        <dbReference type="Proteomes" id="UP000231279"/>
    </source>
</evidence>
<dbReference type="Pfam" id="PF00561">
    <property type="entry name" value="Abhydrolase_1"/>
    <property type="match status" value="1"/>
</dbReference>
<evidence type="ECO:0000256" key="1">
    <source>
        <dbReference type="ARBA" id="ARBA00008645"/>
    </source>
</evidence>
<dbReference type="GO" id="GO:0016787">
    <property type="term" value="F:hydrolase activity"/>
    <property type="evidence" value="ECO:0007669"/>
    <property type="project" value="UniProtKB-KW"/>
</dbReference>
<sequence>MEVIINSNCEGGLVKALSTHAYGNGTQTIVLSHGYGSDQNVWHHIIPALALYFKVLVCDLVLSSSVNPMLYDPIRYSNFSAYAQDLTCILDELHLKDTVFVGHSMSAMIGCLAATKRPDLFRHLVLLSGSPRYLNDTGYEGGFDRLELESLFNGIKYNFSGWVEDFVPQAIAVEDRGAIAEFEGSLGRMRPEIALSAARTVFHSDNRDVLPQVHVGTTIIQSEQDNVVPESVAFYMKERIGAAAHLRILKTRGHFPQLTVPSYFLSVLKDALGIN</sequence>
<dbReference type="Gene3D" id="3.40.50.1820">
    <property type="entry name" value="alpha/beta hydrolase"/>
    <property type="match status" value="1"/>
</dbReference>
<keyword evidence="4" id="KW-0808">Transferase</keyword>
<keyword evidence="5" id="KW-1185">Reference proteome</keyword>
<protein>
    <submittedName>
        <fullName evidence="4">Putative hydrolase/acyltransferase (Alpha/beta hydrolase superfamily)</fullName>
    </submittedName>
</protein>